<evidence type="ECO:0000256" key="1">
    <source>
        <dbReference type="ARBA" id="ARBA00022679"/>
    </source>
</evidence>
<dbReference type="GO" id="GO:0006633">
    <property type="term" value="P:fatty acid biosynthetic process"/>
    <property type="evidence" value="ECO:0007669"/>
    <property type="project" value="InterPro"/>
</dbReference>
<proteinExistence type="predicted"/>
<dbReference type="Gene3D" id="3.40.47.10">
    <property type="match status" value="1"/>
</dbReference>
<dbReference type="RefSeq" id="WP_039754948.1">
    <property type="nucleotide sequence ID" value="NZ_JTCM02000198.1"/>
</dbReference>
<dbReference type="Proteomes" id="UP000031549">
    <property type="component" value="Unassembled WGS sequence"/>
</dbReference>
<keyword evidence="6" id="KW-1185">Reference proteome</keyword>
<dbReference type="Pfam" id="PF08545">
    <property type="entry name" value="ACP_syn_III"/>
    <property type="match status" value="1"/>
</dbReference>
<dbReference type="InterPro" id="IPR013747">
    <property type="entry name" value="ACP_syn_III_C"/>
</dbReference>
<evidence type="ECO:0000259" key="4">
    <source>
        <dbReference type="Pfam" id="PF08545"/>
    </source>
</evidence>
<sequence>MIKQTVGITSVGYYIPARILTSKEMAKLANLPEFVFTDKIGIKQKPIADKDEHPSDMGIKAALEAINQAKITASEIDLIAYCAAGDYDYRFWSPAAKIQDAIGAENAFAFEVRNFCNSGNLGIHICRNMLLADSDLSYALVVCSDKLSMLLDYSDVNSLSTFIMADGAAAAILKKEEPTNQILFYHAITNGKLVDCLKVPSAGTKFPVGGTQINDELNYLKVKDPQELDTILSNVYLENYGKVIHKSLQKSGYSIKDVDFLLTNQVKKSLSKGILESLNLKDDQTFISLPEYGHLGAVDTIFGLAKTLESKKIKPGNLVVLASSAAGFSWAALTIKY</sequence>
<dbReference type="PANTHER" id="PTHR34069:SF2">
    <property type="entry name" value="BETA-KETOACYL-[ACYL-CARRIER-PROTEIN] SYNTHASE III"/>
    <property type="match status" value="1"/>
</dbReference>
<gene>
    <name evidence="5" type="ORF">PI95_034475</name>
</gene>
<keyword evidence="2" id="KW-0012">Acyltransferase</keyword>
<name>A0A846HQA3_9CYAN</name>
<reference evidence="5 6" key="1">
    <citation type="journal article" date="2015" name="Genome Announc.">
        <title>Draft Genome Sequence of Cyanobacterium Hassallia byssoidea Strain VB512170, Isolated from Monuments in India.</title>
        <authorList>
            <person name="Singh D."/>
            <person name="Chandrababunaidu M.M."/>
            <person name="Panda A."/>
            <person name="Sen D."/>
            <person name="Bhattacharyya S."/>
            <person name="Adhikary S.P."/>
            <person name="Tripathy S."/>
        </authorList>
    </citation>
    <scope>NUCLEOTIDE SEQUENCE [LARGE SCALE GENOMIC DNA]</scope>
    <source>
        <strain evidence="5 6">VB512170</strain>
    </source>
</reference>
<dbReference type="AlphaFoldDB" id="A0A846HQA3"/>
<evidence type="ECO:0000256" key="2">
    <source>
        <dbReference type="ARBA" id="ARBA00023315"/>
    </source>
</evidence>
<dbReference type="GO" id="GO:0004315">
    <property type="term" value="F:3-oxoacyl-[acyl-carrier-protein] synthase activity"/>
    <property type="evidence" value="ECO:0007669"/>
    <property type="project" value="InterPro"/>
</dbReference>
<dbReference type="PANTHER" id="PTHR34069">
    <property type="entry name" value="3-OXOACYL-[ACYL-CARRIER-PROTEIN] SYNTHASE 3"/>
    <property type="match status" value="1"/>
</dbReference>
<organism evidence="5 6">
    <name type="scientific">Hassallia byssoidea VB512170</name>
    <dbReference type="NCBI Taxonomy" id="1304833"/>
    <lineage>
        <taxon>Bacteria</taxon>
        <taxon>Bacillati</taxon>
        <taxon>Cyanobacteriota</taxon>
        <taxon>Cyanophyceae</taxon>
        <taxon>Nostocales</taxon>
        <taxon>Tolypothrichaceae</taxon>
        <taxon>Hassallia</taxon>
    </lineage>
</organism>
<dbReference type="GO" id="GO:0044550">
    <property type="term" value="P:secondary metabolite biosynthetic process"/>
    <property type="evidence" value="ECO:0007669"/>
    <property type="project" value="TreeGrafter"/>
</dbReference>
<evidence type="ECO:0000313" key="6">
    <source>
        <dbReference type="Proteomes" id="UP000031549"/>
    </source>
</evidence>
<feature type="domain" description="Beta-ketoacyl-[acyl-carrier-protein] synthase III C-terminal" evidence="3">
    <location>
        <begin position="248"/>
        <end position="337"/>
    </location>
</feature>
<evidence type="ECO:0000259" key="3">
    <source>
        <dbReference type="Pfam" id="PF08541"/>
    </source>
</evidence>
<comment type="caution">
    <text evidence="5">The sequence shown here is derived from an EMBL/GenBank/DDBJ whole genome shotgun (WGS) entry which is preliminary data.</text>
</comment>
<evidence type="ECO:0000313" key="5">
    <source>
        <dbReference type="EMBL" id="NEU77431.1"/>
    </source>
</evidence>
<keyword evidence="1" id="KW-0808">Transferase</keyword>
<dbReference type="InterPro" id="IPR013751">
    <property type="entry name" value="ACP_syn_III_N"/>
</dbReference>
<dbReference type="SUPFAM" id="SSF53901">
    <property type="entry name" value="Thiolase-like"/>
    <property type="match status" value="1"/>
</dbReference>
<protein>
    <submittedName>
        <fullName evidence="5">Beta-ketoacyl-ACP reductase</fullName>
    </submittedName>
</protein>
<dbReference type="EMBL" id="JTCM02000198">
    <property type="protein sequence ID" value="NEU77431.1"/>
    <property type="molecule type" value="Genomic_DNA"/>
</dbReference>
<accession>A0A846HQA3</accession>
<feature type="domain" description="Beta-ketoacyl-[acyl-carrier-protein] synthase III N-terminal" evidence="4">
    <location>
        <begin position="110"/>
        <end position="191"/>
    </location>
</feature>
<dbReference type="Pfam" id="PF08541">
    <property type="entry name" value="ACP_syn_III_C"/>
    <property type="match status" value="1"/>
</dbReference>
<dbReference type="InterPro" id="IPR016039">
    <property type="entry name" value="Thiolase-like"/>
</dbReference>